<dbReference type="NCBIfam" id="TIGR02432">
    <property type="entry name" value="lysidine_TilS_N"/>
    <property type="match status" value="1"/>
</dbReference>
<dbReference type="Proteomes" id="UP000031972">
    <property type="component" value="Unassembled WGS sequence"/>
</dbReference>
<evidence type="ECO:0000259" key="10">
    <source>
        <dbReference type="SMART" id="SM00977"/>
    </source>
</evidence>
<keyword evidence="6 8" id="KW-0067">ATP-binding</keyword>
<evidence type="ECO:0000256" key="3">
    <source>
        <dbReference type="ARBA" id="ARBA00022598"/>
    </source>
</evidence>
<feature type="coiled-coil region" evidence="9">
    <location>
        <begin position="209"/>
        <end position="262"/>
    </location>
</feature>
<reference evidence="11 12" key="1">
    <citation type="submission" date="2015-01" db="EMBL/GenBank/DDBJ databases">
        <title>Jeotgalibacillus campisalis genome sequencing.</title>
        <authorList>
            <person name="Goh K.M."/>
            <person name="Chan K.-G."/>
            <person name="Yaakop A.S."/>
            <person name="Ee R."/>
            <person name="Gan H.M."/>
            <person name="Chan C.S."/>
        </authorList>
    </citation>
    <scope>NUCLEOTIDE SEQUENCE [LARGE SCALE GENOMIC DNA]</scope>
    <source>
        <strain evidence="11 12">SF-57</strain>
    </source>
</reference>
<dbReference type="SUPFAM" id="SSF82829">
    <property type="entry name" value="MesJ substrate recognition domain-like"/>
    <property type="match status" value="1"/>
</dbReference>
<comment type="function">
    <text evidence="8">Ligates lysine onto the cytidine present at position 34 of the AUA codon-specific tRNA(Ile) that contains the anticodon CAU, in an ATP-dependent manner. Cytidine is converted to lysidine, thus changing the amino acid specificity of the tRNA from methionine to isoleucine.</text>
</comment>
<dbReference type="GO" id="GO:0032267">
    <property type="term" value="F:tRNA(Ile)-lysidine synthase activity"/>
    <property type="evidence" value="ECO:0007669"/>
    <property type="project" value="UniProtKB-EC"/>
</dbReference>
<dbReference type="OrthoDB" id="9807403at2"/>
<dbReference type="SUPFAM" id="SSF56037">
    <property type="entry name" value="PheT/TilS domain"/>
    <property type="match status" value="1"/>
</dbReference>
<dbReference type="RefSeq" id="WP_041054583.1">
    <property type="nucleotide sequence ID" value="NZ_JXRR01000004.1"/>
</dbReference>
<evidence type="ECO:0000256" key="8">
    <source>
        <dbReference type="HAMAP-Rule" id="MF_01161"/>
    </source>
</evidence>
<comment type="similarity">
    <text evidence="8">Belongs to the tRNA(Ile)-lysidine synthase family.</text>
</comment>
<evidence type="ECO:0000313" key="12">
    <source>
        <dbReference type="Proteomes" id="UP000031972"/>
    </source>
</evidence>
<dbReference type="GO" id="GO:0006400">
    <property type="term" value="P:tRNA modification"/>
    <property type="evidence" value="ECO:0007669"/>
    <property type="project" value="UniProtKB-UniRule"/>
</dbReference>
<keyword evidence="12" id="KW-1185">Reference proteome</keyword>
<dbReference type="GO" id="GO:0005524">
    <property type="term" value="F:ATP binding"/>
    <property type="evidence" value="ECO:0007669"/>
    <property type="project" value="UniProtKB-UniRule"/>
</dbReference>
<dbReference type="SUPFAM" id="SSF52402">
    <property type="entry name" value="Adenine nucleotide alpha hydrolases-like"/>
    <property type="match status" value="1"/>
</dbReference>
<comment type="caution">
    <text evidence="11">The sequence shown here is derived from an EMBL/GenBank/DDBJ whole genome shotgun (WGS) entry which is preliminary data.</text>
</comment>
<dbReference type="AlphaFoldDB" id="A0A0C2W7A6"/>
<comment type="catalytic activity">
    <reaction evidence="7 8">
        <text>cytidine(34) in tRNA(Ile2) + L-lysine + ATP = lysidine(34) in tRNA(Ile2) + AMP + diphosphate + H(+)</text>
        <dbReference type="Rhea" id="RHEA:43744"/>
        <dbReference type="Rhea" id="RHEA-COMP:10625"/>
        <dbReference type="Rhea" id="RHEA-COMP:10670"/>
        <dbReference type="ChEBI" id="CHEBI:15378"/>
        <dbReference type="ChEBI" id="CHEBI:30616"/>
        <dbReference type="ChEBI" id="CHEBI:32551"/>
        <dbReference type="ChEBI" id="CHEBI:33019"/>
        <dbReference type="ChEBI" id="CHEBI:82748"/>
        <dbReference type="ChEBI" id="CHEBI:83665"/>
        <dbReference type="ChEBI" id="CHEBI:456215"/>
        <dbReference type="EC" id="6.3.4.19"/>
    </reaction>
</comment>
<dbReference type="InterPro" id="IPR015262">
    <property type="entry name" value="tRNA_Ile_lys_synt_subst-bd"/>
</dbReference>
<protein>
    <recommendedName>
        <fullName evidence="8">tRNA(Ile)-lysidine synthase</fullName>
        <ecNumber evidence="8">6.3.4.19</ecNumber>
    </recommendedName>
    <alternativeName>
        <fullName evidence="8">tRNA(Ile)-2-lysyl-cytidine synthase</fullName>
    </alternativeName>
    <alternativeName>
        <fullName evidence="8">tRNA(Ile)-lysidine synthetase</fullName>
    </alternativeName>
</protein>
<dbReference type="PATRIC" id="fig|220754.4.peg.612"/>
<dbReference type="InterPro" id="IPR012796">
    <property type="entry name" value="Lysidine-tRNA-synth_C"/>
</dbReference>
<dbReference type="HAMAP" id="MF_01161">
    <property type="entry name" value="tRNA_Ile_lys_synt"/>
    <property type="match status" value="1"/>
</dbReference>
<comment type="subcellular location">
    <subcellularLocation>
        <location evidence="1 8">Cytoplasm</location>
    </subcellularLocation>
</comment>
<keyword evidence="5 8" id="KW-0547">Nucleotide-binding</keyword>
<dbReference type="Pfam" id="PF09179">
    <property type="entry name" value="TilS"/>
    <property type="match status" value="1"/>
</dbReference>
<dbReference type="SMART" id="SM00977">
    <property type="entry name" value="TilS_C"/>
    <property type="match status" value="1"/>
</dbReference>
<name>A0A0C2W7A6_9BACL</name>
<evidence type="ECO:0000256" key="4">
    <source>
        <dbReference type="ARBA" id="ARBA00022694"/>
    </source>
</evidence>
<comment type="domain">
    <text evidence="8">The N-terminal region contains the highly conserved SGGXDS motif, predicted to be a P-loop motif involved in ATP binding.</text>
</comment>
<organism evidence="11 12">
    <name type="scientific">Jeotgalibacillus campisalis</name>
    <dbReference type="NCBI Taxonomy" id="220754"/>
    <lineage>
        <taxon>Bacteria</taxon>
        <taxon>Bacillati</taxon>
        <taxon>Bacillota</taxon>
        <taxon>Bacilli</taxon>
        <taxon>Bacillales</taxon>
        <taxon>Caryophanaceae</taxon>
        <taxon>Jeotgalibacillus</taxon>
    </lineage>
</organism>
<dbReference type="EC" id="6.3.4.19" evidence="8"/>
<keyword evidence="3 8" id="KW-0436">Ligase</keyword>
<evidence type="ECO:0000256" key="1">
    <source>
        <dbReference type="ARBA" id="ARBA00004496"/>
    </source>
</evidence>
<accession>A0A0C2W7A6</accession>
<dbReference type="NCBIfam" id="TIGR02433">
    <property type="entry name" value="lysidine_TilS_C"/>
    <property type="match status" value="1"/>
</dbReference>
<keyword evidence="4 8" id="KW-0819">tRNA processing</keyword>
<dbReference type="PANTHER" id="PTHR43033:SF1">
    <property type="entry name" value="TRNA(ILE)-LYSIDINE SYNTHASE-RELATED"/>
    <property type="match status" value="1"/>
</dbReference>
<dbReference type="PANTHER" id="PTHR43033">
    <property type="entry name" value="TRNA(ILE)-LYSIDINE SYNTHASE-RELATED"/>
    <property type="match status" value="1"/>
</dbReference>
<gene>
    <name evidence="8" type="primary">tilS</name>
    <name evidence="11" type="ORF">KR50_05990</name>
</gene>
<evidence type="ECO:0000256" key="6">
    <source>
        <dbReference type="ARBA" id="ARBA00022840"/>
    </source>
</evidence>
<proteinExistence type="inferred from homology"/>
<keyword evidence="9" id="KW-0175">Coiled coil</keyword>
<dbReference type="CDD" id="cd01992">
    <property type="entry name" value="TilS_N"/>
    <property type="match status" value="1"/>
</dbReference>
<evidence type="ECO:0000256" key="2">
    <source>
        <dbReference type="ARBA" id="ARBA00022490"/>
    </source>
</evidence>
<dbReference type="InterPro" id="IPR012795">
    <property type="entry name" value="tRNA_Ile_lys_synt_N"/>
</dbReference>
<dbReference type="GO" id="GO:0005737">
    <property type="term" value="C:cytoplasm"/>
    <property type="evidence" value="ECO:0007669"/>
    <property type="project" value="UniProtKB-SubCell"/>
</dbReference>
<dbReference type="Gene3D" id="3.30.465.60">
    <property type="match status" value="1"/>
</dbReference>
<dbReference type="Gene3D" id="3.40.50.620">
    <property type="entry name" value="HUPs"/>
    <property type="match status" value="1"/>
</dbReference>
<evidence type="ECO:0000313" key="11">
    <source>
        <dbReference type="EMBL" id="KIL52471.1"/>
    </source>
</evidence>
<dbReference type="InterPro" id="IPR014729">
    <property type="entry name" value="Rossmann-like_a/b/a_fold"/>
</dbReference>
<feature type="binding site" evidence="8">
    <location>
        <begin position="29"/>
        <end position="34"/>
    </location>
    <ligand>
        <name>ATP</name>
        <dbReference type="ChEBI" id="CHEBI:30616"/>
    </ligand>
</feature>
<dbReference type="Pfam" id="PF11734">
    <property type="entry name" value="TilS_C"/>
    <property type="match status" value="1"/>
</dbReference>
<dbReference type="InterPro" id="IPR012094">
    <property type="entry name" value="tRNA_Ile_lys_synt"/>
</dbReference>
<feature type="domain" description="Lysidine-tRNA(Ile) synthetase C-terminal" evidence="10">
    <location>
        <begin position="386"/>
        <end position="459"/>
    </location>
</feature>
<evidence type="ECO:0000256" key="7">
    <source>
        <dbReference type="ARBA" id="ARBA00048539"/>
    </source>
</evidence>
<dbReference type="EMBL" id="JXRR01000004">
    <property type="protein sequence ID" value="KIL52471.1"/>
    <property type="molecule type" value="Genomic_DNA"/>
</dbReference>
<sequence>MKEILNKIHSYIDEQDLFEDGDKVIAAVSGGPDSMALLHYLLHHAKKQINIEVAHVDHMLRGAGSEQDAIFVETYCRKQGVPYHHASLNVKKKMETDGIGIQEAARAVRYAYLKEIMVETRASKLVLGHHGDDQAETVLFRLVRGSTMKGRAGILAKRTFAGGFLVRPLLALTKEEIEQYCEHYHINYRQDPSNATDSYTRNRIRHHIIPLLKEENPSLNEQIKRYTEEVREDEDWLLQQAEDQLQKRIIEQNDQLIKIERKNWCKEAPPLQRRMIHLILSYLYAKVPTSLSSAHTASVRKLIEQKHPSGELHLPKGLLVQRSYSTVAFHFVQSAQALPYSFRLDQNEAIDLPVGGKVIAREGLVEDLDESIDFCWFDSTGVEWPLTVRTKKDGDRIHLKGLNGSKKIKKVFIDEKIPLDLRGQWPIVTDASGRVLWIPGLRTAQGVEKPADGNRAFTLIHYKDLLGGHSSC</sequence>
<dbReference type="Pfam" id="PF01171">
    <property type="entry name" value="ATP_bind_3"/>
    <property type="match status" value="1"/>
</dbReference>
<dbReference type="InterPro" id="IPR011063">
    <property type="entry name" value="TilS/TtcA_N"/>
</dbReference>
<evidence type="ECO:0000256" key="9">
    <source>
        <dbReference type="SAM" id="Coils"/>
    </source>
</evidence>
<keyword evidence="2 8" id="KW-0963">Cytoplasm</keyword>
<evidence type="ECO:0000256" key="5">
    <source>
        <dbReference type="ARBA" id="ARBA00022741"/>
    </source>
</evidence>